<dbReference type="Proteomes" id="UP000219688">
    <property type="component" value="Unassembled WGS sequence"/>
</dbReference>
<dbReference type="PROSITE" id="PS51819">
    <property type="entry name" value="VOC"/>
    <property type="match status" value="2"/>
</dbReference>
<evidence type="ECO:0000259" key="1">
    <source>
        <dbReference type="PROSITE" id="PS51819"/>
    </source>
</evidence>
<gene>
    <name evidence="2" type="ORF">SAMN05421879_102314</name>
</gene>
<proteinExistence type="predicted"/>
<dbReference type="InterPro" id="IPR029068">
    <property type="entry name" value="Glyas_Bleomycin-R_OHBP_Dase"/>
</dbReference>
<dbReference type="Gene3D" id="3.10.180.10">
    <property type="entry name" value="2,3-Dihydroxybiphenyl 1,2-Dioxygenase, domain 1"/>
    <property type="match status" value="2"/>
</dbReference>
<accession>A0A285VIW0</accession>
<protein>
    <submittedName>
        <fullName evidence="2">Glyoxalase family protein</fullName>
    </submittedName>
</protein>
<dbReference type="PANTHER" id="PTHR36110:SF2">
    <property type="entry name" value="RING-CLEAVING DIOXYGENASE MHQE-RELATED"/>
    <property type="match status" value="1"/>
</dbReference>
<dbReference type="EMBL" id="OBQK01000002">
    <property type="protein sequence ID" value="SOC54015.1"/>
    <property type="molecule type" value="Genomic_DNA"/>
</dbReference>
<organism evidence="2 3">
    <name type="scientific">Ornithinimicrobium cerasi</name>
    <dbReference type="NCBI Taxonomy" id="2248773"/>
    <lineage>
        <taxon>Bacteria</taxon>
        <taxon>Bacillati</taxon>
        <taxon>Actinomycetota</taxon>
        <taxon>Actinomycetes</taxon>
        <taxon>Micrococcales</taxon>
        <taxon>Ornithinimicrobiaceae</taxon>
        <taxon>Ornithinimicrobium</taxon>
    </lineage>
</organism>
<feature type="domain" description="VOC" evidence="1">
    <location>
        <begin position="6"/>
        <end position="132"/>
    </location>
</feature>
<dbReference type="InterPro" id="IPR052537">
    <property type="entry name" value="Extradiol_RC_dioxygenase"/>
</dbReference>
<evidence type="ECO:0000313" key="2">
    <source>
        <dbReference type="EMBL" id="SOC54015.1"/>
    </source>
</evidence>
<keyword evidence="3" id="KW-1185">Reference proteome</keyword>
<dbReference type="RefSeq" id="WP_097187338.1">
    <property type="nucleotide sequence ID" value="NZ_OBQK01000002.1"/>
</dbReference>
<evidence type="ECO:0000313" key="3">
    <source>
        <dbReference type="Proteomes" id="UP000219688"/>
    </source>
</evidence>
<reference evidence="3" key="1">
    <citation type="submission" date="2017-08" db="EMBL/GenBank/DDBJ databases">
        <authorList>
            <person name="Varghese N."/>
            <person name="Submissions S."/>
        </authorList>
    </citation>
    <scope>NUCLEOTIDE SEQUENCE [LARGE SCALE GENOMIC DNA]</scope>
    <source>
        <strain evidence="3">USBA17B2</strain>
    </source>
</reference>
<sequence>MTYLIGSHHVTLSVGGAQEDVDFHTRILGLRFIKKTVLYDGSAPVYHFYYSNAAGDPSSVITTFPWRQAGIVGQRGTNQAREVLLSVPSGSLDYWVGRLTDHGVEATRGERFGRGRVEFRHPTGIEYVLVGNDGDPRVGHTRGGVPEEAAIHGIHGIGMHVYDQDRMVEFTDEVFFAQESVQEEGDVACLQVGKADHGNFIELTGNRTDDQGTWKFGEGTYHHFAWNLDTLENQEQVKFDIEGAGYTDISELKDRTYFKSHYVRTPGGALFELAVTHADGGWDCDESPEELGQAFMLPPQFESERENILARLEPVTTDDGR</sequence>
<dbReference type="InterPro" id="IPR037523">
    <property type="entry name" value="VOC_core"/>
</dbReference>
<dbReference type="SUPFAM" id="SSF54593">
    <property type="entry name" value="Glyoxalase/Bleomycin resistance protein/Dihydroxybiphenyl dioxygenase"/>
    <property type="match status" value="1"/>
</dbReference>
<dbReference type="AlphaFoldDB" id="A0A285VIW0"/>
<name>A0A285VIW0_9MICO</name>
<dbReference type="PANTHER" id="PTHR36110">
    <property type="entry name" value="RING-CLEAVING DIOXYGENASE MHQE-RELATED"/>
    <property type="match status" value="1"/>
</dbReference>
<feature type="domain" description="VOC" evidence="1">
    <location>
        <begin position="153"/>
        <end position="276"/>
    </location>
</feature>
<dbReference type="OrthoDB" id="5242400at2"/>